<dbReference type="Pfam" id="PF08573">
    <property type="entry name" value="SAE2"/>
    <property type="match status" value="1"/>
</dbReference>
<keyword evidence="4" id="KW-0539">Nucleus</keyword>
<evidence type="ECO:0000256" key="4">
    <source>
        <dbReference type="ARBA" id="ARBA00023242"/>
    </source>
</evidence>
<reference evidence="8" key="1">
    <citation type="submission" date="2022-11" db="EMBL/GenBank/DDBJ databases">
        <authorList>
            <person name="Petersen C."/>
        </authorList>
    </citation>
    <scope>NUCLEOTIDE SEQUENCE</scope>
    <source>
        <strain evidence="8">IBT 19713</strain>
    </source>
</reference>
<feature type="compositionally biased region" description="Basic and acidic residues" evidence="6">
    <location>
        <begin position="466"/>
        <end position="478"/>
    </location>
</feature>
<evidence type="ECO:0000256" key="5">
    <source>
        <dbReference type="SAM" id="Coils"/>
    </source>
</evidence>
<dbReference type="PANTHER" id="PTHR13299">
    <property type="entry name" value="PEROXISOMAL MEMBRANE PROTEIN PEX16"/>
    <property type="match status" value="1"/>
</dbReference>
<evidence type="ECO:0000256" key="1">
    <source>
        <dbReference type="ARBA" id="ARBA00004123"/>
    </source>
</evidence>
<dbReference type="OrthoDB" id="2021143at2759"/>
<proteinExistence type="inferred from homology"/>
<feature type="region of interest" description="Disordered" evidence="6">
    <location>
        <begin position="418"/>
        <end position="479"/>
    </location>
</feature>
<dbReference type="RefSeq" id="XP_058329949.1">
    <property type="nucleotide sequence ID" value="XM_058474209.1"/>
</dbReference>
<keyword evidence="3" id="KW-0227">DNA damage</keyword>
<dbReference type="AlphaFoldDB" id="A0A9W9NYI8"/>
<protein>
    <recommendedName>
        <fullName evidence="7">DNA endonuclease activator Ctp1 C-terminal domain-containing protein</fullName>
    </recommendedName>
</protein>
<comment type="similarity">
    <text evidence="2">Belongs to the peroxin-16 family.</text>
</comment>
<feature type="domain" description="DNA endonuclease activator Ctp1 C-terminal" evidence="7">
    <location>
        <begin position="503"/>
        <end position="616"/>
    </location>
</feature>
<organism evidence="8 9">
    <name type="scientific">Penicillium chermesinum</name>
    <dbReference type="NCBI Taxonomy" id="63820"/>
    <lineage>
        <taxon>Eukaryota</taxon>
        <taxon>Fungi</taxon>
        <taxon>Dikarya</taxon>
        <taxon>Ascomycota</taxon>
        <taxon>Pezizomycotina</taxon>
        <taxon>Eurotiomycetes</taxon>
        <taxon>Eurotiomycetidae</taxon>
        <taxon>Eurotiales</taxon>
        <taxon>Aspergillaceae</taxon>
        <taxon>Penicillium</taxon>
    </lineage>
</organism>
<dbReference type="PANTHER" id="PTHR13299:SF0">
    <property type="entry name" value="PEROXISOMAL MEMBRANE PROTEIN PEX16"/>
    <property type="match status" value="1"/>
</dbReference>
<dbReference type="Pfam" id="PF08610">
    <property type="entry name" value="Pex16"/>
    <property type="match status" value="1"/>
</dbReference>
<keyword evidence="5" id="KW-0175">Coiled coil</keyword>
<keyword evidence="9" id="KW-1185">Reference proteome</keyword>
<evidence type="ECO:0000256" key="3">
    <source>
        <dbReference type="ARBA" id="ARBA00022763"/>
    </source>
</evidence>
<feature type="compositionally biased region" description="Basic and acidic residues" evidence="6">
    <location>
        <begin position="263"/>
        <end position="278"/>
    </location>
</feature>
<dbReference type="EMBL" id="JAPQKS010000004">
    <property type="protein sequence ID" value="KAJ5231956.1"/>
    <property type="molecule type" value="Genomic_DNA"/>
</dbReference>
<feature type="region of interest" description="Disordered" evidence="6">
    <location>
        <begin position="590"/>
        <end position="610"/>
    </location>
</feature>
<name>A0A9W9NYI8_9EURO</name>
<feature type="compositionally biased region" description="Polar residues" evidence="6">
    <location>
        <begin position="279"/>
        <end position="299"/>
    </location>
</feature>
<dbReference type="GO" id="GO:0007031">
    <property type="term" value="P:peroxisome organization"/>
    <property type="evidence" value="ECO:0007669"/>
    <property type="project" value="TreeGrafter"/>
</dbReference>
<dbReference type="GO" id="GO:0006281">
    <property type="term" value="P:DNA repair"/>
    <property type="evidence" value="ECO:0007669"/>
    <property type="project" value="InterPro"/>
</dbReference>
<sequence>MEAFKELRASIVKACEASLDGAYHRLESELSDHEARLQEAQRHAFIADKARKEAECKVEELRREVSALKGELESNKVDDKSLELPEQYVRLEADFAPDRIWSGDLDDVDHLRDILETKYRSLYSGLYAFTQSWCSLKAKVLQHKKKLQHWDKQLHRDQFTLMVEGSSVTFRRVPKSDIVHSSSLSELPDSLKTRSSPADNYCLIKKEHEAAETISTVQHTLCDTLPRMQNNLNSDASLEVSEPLPTVRTRKRKRIVGPVQSKVAEDNPEKQVRVKDETLSSSPLNELTASSGPQIPSTQDLDEIGDTIQTPTKPHNPRNIDWDTVSLRTDSNGTVNKPRALKPIDGNARRTRLRDRLSDTAKQKHVDQSRYLSMTEDGDNGGSDHAHWQENPHSYGLAHAATKPRVAQGRLYSLLERPGPSISPLGHQLDKTPVANSHATPVDAESSEGSRTGNFTTKEAGSGTQEHVDVHPDDEPFRSRPLHRLTLDHFKLNPARNQGLDYAYDAVVRKKDDRKCLPGCTQPECCGDRFRAMARLGGLPARIPAEQHEEDQKVLQEYMGDEYPLLENMSAPDRERLLVEARARALANQYGRHRHNHQRARTPPGFWRTDMPSTQEIEADREAAQKMDRDRVEQRYREAMRPGGLWTNLIVRPIKPEISTSARLAWQPVTSRPSVRLPAFHAITALPSHGIMEAMRKLQNPIPPEMRQPSKWLPLYEEFVTKNASSVGQVESALRSLTYIIPGRYRESEVASECVHSGVQLLSLYHDSLVSKVVSQLPANIPRPPPTPHARYTKYWSSRSSLYRRVALALQMLQYTELLWEMSARKRGEKTRWRVVVFIEFAKAICRLLLRLTNSRPLVSPPLPEREVDPRTTQEDEPSDWNGMDTPVSDKSWDLSWTMPRTGLSLPSLPDANDISNFLISKVLTADDIKPPKTLLHRVTGQGQLAEVLYILRPVVHALAMQRWSGDKRSWRPWLIGFGMEYGCRQLAKRDFKERVAGGLRALQDLNEKSSRSVGGRWAGG</sequence>
<feature type="region of interest" description="Disordered" evidence="6">
    <location>
        <begin position="860"/>
        <end position="885"/>
    </location>
</feature>
<evidence type="ECO:0000313" key="8">
    <source>
        <dbReference type="EMBL" id="KAJ5231956.1"/>
    </source>
</evidence>
<gene>
    <name evidence="8" type="ORF">N7468_004912</name>
</gene>
<feature type="compositionally biased region" description="Basic and acidic residues" evidence="6">
    <location>
        <begin position="864"/>
        <end position="874"/>
    </location>
</feature>
<dbReference type="InterPro" id="IPR013882">
    <property type="entry name" value="Ctp1_C"/>
</dbReference>
<dbReference type="GO" id="GO:0005778">
    <property type="term" value="C:peroxisomal membrane"/>
    <property type="evidence" value="ECO:0007669"/>
    <property type="project" value="TreeGrafter"/>
</dbReference>
<comment type="caution">
    <text evidence="8">The sequence shown here is derived from an EMBL/GenBank/DDBJ whole genome shotgun (WGS) entry which is preliminary data.</text>
</comment>
<comment type="subcellular location">
    <subcellularLocation>
        <location evidence="1">Nucleus</location>
    </subcellularLocation>
</comment>
<dbReference type="GO" id="GO:0005634">
    <property type="term" value="C:nucleus"/>
    <property type="evidence" value="ECO:0007669"/>
    <property type="project" value="UniProtKB-SubCell"/>
</dbReference>
<evidence type="ECO:0000313" key="9">
    <source>
        <dbReference type="Proteomes" id="UP001150941"/>
    </source>
</evidence>
<evidence type="ECO:0000256" key="6">
    <source>
        <dbReference type="SAM" id="MobiDB-lite"/>
    </source>
</evidence>
<evidence type="ECO:0000256" key="2">
    <source>
        <dbReference type="ARBA" id="ARBA00009505"/>
    </source>
</evidence>
<feature type="compositionally biased region" description="Basic residues" evidence="6">
    <location>
        <begin position="591"/>
        <end position="600"/>
    </location>
</feature>
<dbReference type="GeneID" id="83201512"/>
<feature type="coiled-coil region" evidence="5">
    <location>
        <begin position="23"/>
        <end position="78"/>
    </location>
</feature>
<evidence type="ECO:0000259" key="7">
    <source>
        <dbReference type="Pfam" id="PF08573"/>
    </source>
</evidence>
<reference evidence="8" key="2">
    <citation type="journal article" date="2023" name="IMA Fungus">
        <title>Comparative genomic study of the Penicillium genus elucidates a diverse pangenome and 15 lateral gene transfer events.</title>
        <authorList>
            <person name="Petersen C."/>
            <person name="Sorensen T."/>
            <person name="Nielsen M.R."/>
            <person name="Sondergaard T.E."/>
            <person name="Sorensen J.L."/>
            <person name="Fitzpatrick D.A."/>
            <person name="Frisvad J.C."/>
            <person name="Nielsen K.L."/>
        </authorList>
    </citation>
    <scope>NUCLEOTIDE SEQUENCE</scope>
    <source>
        <strain evidence="8">IBT 19713</strain>
    </source>
</reference>
<feature type="compositionally biased region" description="Basic and acidic residues" evidence="6">
    <location>
        <begin position="354"/>
        <end position="368"/>
    </location>
</feature>
<feature type="compositionally biased region" description="Polar residues" evidence="6">
    <location>
        <begin position="447"/>
        <end position="465"/>
    </location>
</feature>
<feature type="region of interest" description="Disordered" evidence="6">
    <location>
        <begin position="236"/>
        <end position="390"/>
    </location>
</feature>
<dbReference type="InterPro" id="IPR013919">
    <property type="entry name" value="Pex16"/>
</dbReference>
<feature type="compositionally biased region" description="Polar residues" evidence="6">
    <location>
        <begin position="326"/>
        <end position="335"/>
    </location>
</feature>
<dbReference type="Proteomes" id="UP001150941">
    <property type="component" value="Unassembled WGS sequence"/>
</dbReference>
<accession>A0A9W9NYI8</accession>